<organism evidence="2 3">
    <name type="scientific">Lepraria finkii</name>
    <dbReference type="NCBI Taxonomy" id="1340010"/>
    <lineage>
        <taxon>Eukaryota</taxon>
        <taxon>Fungi</taxon>
        <taxon>Dikarya</taxon>
        <taxon>Ascomycota</taxon>
        <taxon>Pezizomycotina</taxon>
        <taxon>Lecanoromycetes</taxon>
        <taxon>OSLEUM clade</taxon>
        <taxon>Lecanoromycetidae</taxon>
        <taxon>Lecanorales</taxon>
        <taxon>Lecanorineae</taxon>
        <taxon>Stereocaulaceae</taxon>
        <taxon>Lepraria</taxon>
    </lineage>
</organism>
<gene>
    <name evidence="2" type="ORF">ABVK25_000451</name>
</gene>
<keyword evidence="3" id="KW-1185">Reference proteome</keyword>
<dbReference type="EMBL" id="JBHFEH010000001">
    <property type="protein sequence ID" value="KAL2059159.1"/>
    <property type="molecule type" value="Genomic_DNA"/>
</dbReference>
<feature type="compositionally biased region" description="Polar residues" evidence="1">
    <location>
        <begin position="1"/>
        <end position="20"/>
    </location>
</feature>
<comment type="caution">
    <text evidence="2">The sequence shown here is derived from an EMBL/GenBank/DDBJ whole genome shotgun (WGS) entry which is preliminary data.</text>
</comment>
<proteinExistence type="predicted"/>
<dbReference type="Proteomes" id="UP001590951">
    <property type="component" value="Unassembled WGS sequence"/>
</dbReference>
<sequence>MDALRNVTNVGTTTTSQQSGEEPVSGDKGQGTISEPYDQGNQEGKEGAGPKEGMSEALDDTKKAASDAGAGQSL</sequence>
<protein>
    <submittedName>
        <fullName evidence="2">Uncharacterized protein</fullName>
    </submittedName>
</protein>
<feature type="region of interest" description="Disordered" evidence="1">
    <location>
        <begin position="1"/>
        <end position="74"/>
    </location>
</feature>
<evidence type="ECO:0000313" key="2">
    <source>
        <dbReference type="EMBL" id="KAL2059159.1"/>
    </source>
</evidence>
<evidence type="ECO:0000256" key="1">
    <source>
        <dbReference type="SAM" id="MobiDB-lite"/>
    </source>
</evidence>
<accession>A0ABR4BMZ5</accession>
<evidence type="ECO:0000313" key="3">
    <source>
        <dbReference type="Proteomes" id="UP001590951"/>
    </source>
</evidence>
<name>A0ABR4BMZ5_9LECA</name>
<reference evidence="2 3" key="1">
    <citation type="submission" date="2024-09" db="EMBL/GenBank/DDBJ databases">
        <title>Rethinking Asexuality: The Enigmatic Case of Functional Sexual Genes in Lepraria (Stereocaulaceae).</title>
        <authorList>
            <person name="Doellman M."/>
            <person name="Sun Y."/>
            <person name="Barcenas-Pena A."/>
            <person name="Lumbsch H.T."/>
            <person name="Grewe F."/>
        </authorList>
    </citation>
    <scope>NUCLEOTIDE SEQUENCE [LARGE SCALE GENOMIC DNA]</scope>
    <source>
        <strain evidence="2 3">Grewe 0041</strain>
    </source>
</reference>